<dbReference type="EMBL" id="OE844896">
    <property type="protein sequence ID" value="CAD7606422.1"/>
    <property type="molecule type" value="Genomic_DNA"/>
</dbReference>
<feature type="transmembrane region" description="Helical" evidence="1">
    <location>
        <begin position="35"/>
        <end position="54"/>
    </location>
</feature>
<organism evidence="2">
    <name type="scientific">Timema genevievae</name>
    <name type="common">Walking stick</name>
    <dbReference type="NCBI Taxonomy" id="629358"/>
    <lineage>
        <taxon>Eukaryota</taxon>
        <taxon>Metazoa</taxon>
        <taxon>Ecdysozoa</taxon>
        <taxon>Arthropoda</taxon>
        <taxon>Hexapoda</taxon>
        <taxon>Insecta</taxon>
        <taxon>Pterygota</taxon>
        <taxon>Neoptera</taxon>
        <taxon>Polyneoptera</taxon>
        <taxon>Phasmatodea</taxon>
        <taxon>Timematodea</taxon>
        <taxon>Timematoidea</taxon>
        <taxon>Timematidae</taxon>
        <taxon>Timema</taxon>
    </lineage>
</organism>
<dbReference type="GO" id="GO:0016020">
    <property type="term" value="C:membrane"/>
    <property type="evidence" value="ECO:0007669"/>
    <property type="project" value="InterPro"/>
</dbReference>
<protein>
    <submittedName>
        <fullName evidence="2">Uncharacterized protein</fullName>
    </submittedName>
</protein>
<name>A0A7R9PQR5_TIMGE</name>
<gene>
    <name evidence="2" type="ORF">TGEB3V08_LOCUS9850</name>
</gene>
<dbReference type="AlphaFoldDB" id="A0A7R9PQR5"/>
<dbReference type="SUPFAM" id="SSF90112">
    <property type="entry name" value="Neurotransmitter-gated ion-channel transmembrane pore"/>
    <property type="match status" value="1"/>
</dbReference>
<dbReference type="InterPro" id="IPR036719">
    <property type="entry name" value="Neuro-gated_channel_TM_sf"/>
</dbReference>
<feature type="transmembrane region" description="Helical" evidence="1">
    <location>
        <begin position="113"/>
        <end position="140"/>
    </location>
</feature>
<evidence type="ECO:0000313" key="2">
    <source>
        <dbReference type="EMBL" id="CAD7606422.1"/>
    </source>
</evidence>
<keyword evidence="1" id="KW-1133">Transmembrane helix</keyword>
<keyword evidence="1" id="KW-0472">Membrane</keyword>
<proteinExistence type="predicted"/>
<sequence>MNVFAHCLYLQYVGFQIPSNGDSCPKIVLFFRDSMLLAGMSLVITVIVQSLATLTSAPPGWLSSIFDWLLRYRAGQIMLLTGLTPKALVSKREDVVEDASTLTEEAPPPTTKWIFLVTLLDRIMFLVFFLVILVLLTALIP</sequence>
<accession>A0A7R9PQR5</accession>
<reference evidence="2" key="1">
    <citation type="submission" date="2020-11" db="EMBL/GenBank/DDBJ databases">
        <authorList>
            <person name="Tran Van P."/>
        </authorList>
    </citation>
    <scope>NUCLEOTIDE SEQUENCE</scope>
</reference>
<dbReference type="GO" id="GO:0006811">
    <property type="term" value="P:monoatomic ion transport"/>
    <property type="evidence" value="ECO:0007669"/>
    <property type="project" value="InterPro"/>
</dbReference>
<evidence type="ECO:0000256" key="1">
    <source>
        <dbReference type="SAM" id="Phobius"/>
    </source>
</evidence>
<keyword evidence="1" id="KW-0812">Transmembrane</keyword>